<proteinExistence type="predicted"/>
<reference evidence="2" key="2">
    <citation type="submission" date="2015-07" db="EMBL/GenBank/DDBJ databases">
        <title>Contrasting host-pathogen interactions and genome evolution in two generalist and specialist microsporidian pathogens of mosquitoes.</title>
        <authorList>
            <consortium name="The Broad Institute Genomics Platform"/>
            <consortium name="The Broad Institute Genome Sequencing Center for Infectious Disease"/>
            <person name="Cuomo C.A."/>
            <person name="Sanscrainte N.D."/>
            <person name="Goldberg J.M."/>
            <person name="Heiman D."/>
            <person name="Young S."/>
            <person name="Zeng Q."/>
            <person name="Becnel J.J."/>
            <person name="Birren B.W."/>
        </authorList>
    </citation>
    <scope>NUCLEOTIDE SEQUENCE [LARGE SCALE GENOMIC DNA]</scope>
    <source>
        <strain evidence="2">USNM 41457</strain>
    </source>
</reference>
<comment type="caution">
    <text evidence="1">The sequence shown here is derived from an EMBL/GenBank/DDBJ whole genome shotgun (WGS) entry which is preliminary data.</text>
</comment>
<dbReference type="HOGENOM" id="CLU_2196919_0_0_1"/>
<dbReference type="InParanoid" id="J9D5R8"/>
<dbReference type="AlphaFoldDB" id="J9D5R8"/>
<keyword evidence="2" id="KW-1185">Reference proteome</keyword>
<dbReference type="EMBL" id="AFBI03000045">
    <property type="protein sequence ID" value="EJW03116.1"/>
    <property type="molecule type" value="Genomic_DNA"/>
</dbReference>
<sequence length="108" mass="12867">MNHRHLGPQQILLRIKKKSINKTNHYNEFLLDARNILSMRYQNAQIKISMILKGTIVQENTQLLYSLVFTIKKNAKFLLTIYKKVKTRKVKIFMLKKAYSKKFLPIMI</sequence>
<accession>J9D5R8</accession>
<protein>
    <submittedName>
        <fullName evidence="1">Uncharacterized protein</fullName>
    </submittedName>
</protein>
<dbReference type="Proteomes" id="UP000003163">
    <property type="component" value="Unassembled WGS sequence"/>
</dbReference>
<dbReference type="VEuPathDB" id="MicrosporidiaDB:EDEG_02502"/>
<name>J9D5R8_EDHAE</name>
<organism evidence="1 2">
    <name type="scientific">Edhazardia aedis (strain USNM 41457)</name>
    <name type="common">Microsporidian parasite</name>
    <dbReference type="NCBI Taxonomy" id="1003232"/>
    <lineage>
        <taxon>Eukaryota</taxon>
        <taxon>Fungi</taxon>
        <taxon>Fungi incertae sedis</taxon>
        <taxon>Microsporidia</taxon>
        <taxon>Edhazardia</taxon>
    </lineage>
</organism>
<reference evidence="1 2" key="1">
    <citation type="submission" date="2011-08" db="EMBL/GenBank/DDBJ databases">
        <authorList>
            <person name="Liu Z.J."/>
            <person name="Shi F.L."/>
            <person name="Lu J.Q."/>
            <person name="Li M."/>
            <person name="Wang Z.L."/>
        </authorList>
    </citation>
    <scope>NUCLEOTIDE SEQUENCE [LARGE SCALE GENOMIC DNA]</scope>
    <source>
        <strain evidence="1 2">USNM 41457</strain>
    </source>
</reference>
<evidence type="ECO:0000313" key="1">
    <source>
        <dbReference type="EMBL" id="EJW03116.1"/>
    </source>
</evidence>
<evidence type="ECO:0000313" key="2">
    <source>
        <dbReference type="Proteomes" id="UP000003163"/>
    </source>
</evidence>
<gene>
    <name evidence="1" type="ORF">EDEG_02502</name>
</gene>